<keyword evidence="5 10" id="KW-1133">Transmembrane helix</keyword>
<evidence type="ECO:0000313" key="12">
    <source>
        <dbReference type="Proteomes" id="UP000620075"/>
    </source>
</evidence>
<evidence type="ECO:0000256" key="9">
    <source>
        <dbReference type="SAM" id="Coils"/>
    </source>
</evidence>
<dbReference type="GO" id="GO:0005886">
    <property type="term" value="C:plasma membrane"/>
    <property type="evidence" value="ECO:0007669"/>
    <property type="project" value="UniProtKB-SubCell"/>
</dbReference>
<keyword evidence="6 10" id="KW-0472">Membrane</keyword>
<keyword evidence="9" id="KW-0175">Coiled coil</keyword>
<evidence type="ECO:0000256" key="3">
    <source>
        <dbReference type="ARBA" id="ARBA00022618"/>
    </source>
</evidence>
<dbReference type="Proteomes" id="UP000620075">
    <property type="component" value="Unassembled WGS sequence"/>
</dbReference>
<organism evidence="11 12">
    <name type="scientific">Candidatus Dormiibacter inghamiae</name>
    <dbReference type="NCBI Taxonomy" id="3127013"/>
    <lineage>
        <taxon>Bacteria</taxon>
        <taxon>Bacillati</taxon>
        <taxon>Candidatus Dormiibacterota</taxon>
        <taxon>Candidatus Dormibacteria</taxon>
        <taxon>Candidatus Dormibacterales</taxon>
        <taxon>Candidatus Dormibacteraceae</taxon>
        <taxon>Candidatus Dormiibacter</taxon>
    </lineage>
</organism>
<keyword evidence="3 11" id="KW-0132">Cell division</keyword>
<dbReference type="AlphaFoldDB" id="A0A934KJR1"/>
<evidence type="ECO:0000256" key="7">
    <source>
        <dbReference type="ARBA" id="ARBA00023306"/>
    </source>
</evidence>
<proteinExistence type="inferred from homology"/>
<sequence>MVTPRILQQRRLHPGWPQTSGQRRRRASARPLLHQAGSAAARRVRLTAGFTRLCAALAVLLLAAAAYLVVAAQATQSSYDLARLKQQHEQLQAEQNQLRYQSATLHAPARVEQEAQQLGMQRRADQRVLAVEAGVDLQKPIGPDPADDLPRWQRLLGHLFGRDG</sequence>
<evidence type="ECO:0000256" key="4">
    <source>
        <dbReference type="ARBA" id="ARBA00022692"/>
    </source>
</evidence>
<gene>
    <name evidence="11" type="primary">ftsL</name>
    <name evidence="11" type="ORF">JF888_12860</name>
</gene>
<evidence type="ECO:0000256" key="2">
    <source>
        <dbReference type="ARBA" id="ARBA00022475"/>
    </source>
</evidence>
<dbReference type="EMBL" id="JAEKNQ010000051">
    <property type="protein sequence ID" value="MBJ7604063.1"/>
    <property type="molecule type" value="Genomic_DNA"/>
</dbReference>
<keyword evidence="7" id="KW-0131">Cell cycle</keyword>
<feature type="coiled-coil region" evidence="9">
    <location>
        <begin position="74"/>
        <end position="101"/>
    </location>
</feature>
<evidence type="ECO:0000256" key="10">
    <source>
        <dbReference type="SAM" id="Phobius"/>
    </source>
</evidence>
<feature type="transmembrane region" description="Helical" evidence="10">
    <location>
        <begin position="50"/>
        <end position="70"/>
    </location>
</feature>
<evidence type="ECO:0000256" key="8">
    <source>
        <dbReference type="NCBIfam" id="TIGR02209"/>
    </source>
</evidence>
<protein>
    <recommendedName>
        <fullName evidence="8">Cell division protein FtsL</fullName>
    </recommendedName>
</protein>
<dbReference type="GO" id="GO:0051301">
    <property type="term" value="P:cell division"/>
    <property type="evidence" value="ECO:0007669"/>
    <property type="project" value="UniProtKB-KW"/>
</dbReference>
<comment type="caution">
    <text evidence="11">The sequence shown here is derived from an EMBL/GenBank/DDBJ whole genome shotgun (WGS) entry which is preliminary data.</text>
</comment>
<dbReference type="NCBIfam" id="TIGR02209">
    <property type="entry name" value="ftsL_broad"/>
    <property type="match status" value="1"/>
</dbReference>
<dbReference type="InterPro" id="IPR011922">
    <property type="entry name" value="Cell_div_FtsL"/>
</dbReference>
<evidence type="ECO:0000256" key="1">
    <source>
        <dbReference type="ARBA" id="ARBA00004401"/>
    </source>
</evidence>
<keyword evidence="4 10" id="KW-0812">Transmembrane</keyword>
<name>A0A934KJR1_9BACT</name>
<evidence type="ECO:0000313" key="11">
    <source>
        <dbReference type="EMBL" id="MBJ7604063.1"/>
    </source>
</evidence>
<reference evidence="11 12" key="1">
    <citation type="submission" date="2020-10" db="EMBL/GenBank/DDBJ databases">
        <title>Ca. Dormibacterota MAGs.</title>
        <authorList>
            <person name="Montgomery K."/>
        </authorList>
    </citation>
    <scope>NUCLEOTIDE SEQUENCE [LARGE SCALE GENOMIC DNA]</scope>
    <source>
        <strain evidence="11">SC8811_S16_3</strain>
    </source>
</reference>
<comment type="subcellular location">
    <subcellularLocation>
        <location evidence="1">Cell membrane</location>
        <topology evidence="1">Single-pass type II membrane protein</topology>
    </subcellularLocation>
</comment>
<dbReference type="RefSeq" id="WP_338181063.1">
    <property type="nucleotide sequence ID" value="NZ_JAEKNQ010000051.1"/>
</dbReference>
<evidence type="ECO:0000256" key="5">
    <source>
        <dbReference type="ARBA" id="ARBA00022989"/>
    </source>
</evidence>
<dbReference type="HAMAP" id="MF_00910">
    <property type="entry name" value="FtsL"/>
    <property type="match status" value="1"/>
</dbReference>
<accession>A0A934KJR1</accession>
<evidence type="ECO:0000256" key="6">
    <source>
        <dbReference type="ARBA" id="ARBA00023136"/>
    </source>
</evidence>
<keyword evidence="2" id="KW-1003">Cell membrane</keyword>